<dbReference type="AlphaFoldDB" id="A0A2G8JHJ9"/>
<comment type="caution">
    <text evidence="12">The sequence shown here is derived from an EMBL/GenBank/DDBJ whole genome shotgun (WGS) entry which is preliminary data.</text>
</comment>
<evidence type="ECO:0000313" key="13">
    <source>
        <dbReference type="Proteomes" id="UP000230750"/>
    </source>
</evidence>
<evidence type="ECO:0000256" key="9">
    <source>
        <dbReference type="ARBA" id="ARBA00023315"/>
    </source>
</evidence>
<evidence type="ECO:0000256" key="4">
    <source>
        <dbReference type="ARBA" id="ARBA00022723"/>
    </source>
</evidence>
<organism evidence="12 13">
    <name type="scientific">Stichopus japonicus</name>
    <name type="common">Sea cucumber</name>
    <dbReference type="NCBI Taxonomy" id="307972"/>
    <lineage>
        <taxon>Eukaryota</taxon>
        <taxon>Metazoa</taxon>
        <taxon>Echinodermata</taxon>
        <taxon>Eleutherozoa</taxon>
        <taxon>Echinozoa</taxon>
        <taxon>Holothuroidea</taxon>
        <taxon>Aspidochirotacea</taxon>
        <taxon>Aspidochirotida</taxon>
        <taxon>Stichopodidae</taxon>
        <taxon>Apostichopus</taxon>
    </lineage>
</organism>
<dbReference type="Pfam" id="PF13880">
    <property type="entry name" value="Acetyltransf_13"/>
    <property type="match status" value="1"/>
</dbReference>
<evidence type="ECO:0000256" key="8">
    <source>
        <dbReference type="ARBA" id="ARBA00023306"/>
    </source>
</evidence>
<evidence type="ECO:0000256" key="6">
    <source>
        <dbReference type="ARBA" id="ARBA00022833"/>
    </source>
</evidence>
<feature type="domain" description="N-acetyltransferase ESCO acetyl-transferase" evidence="11">
    <location>
        <begin position="169"/>
        <end position="224"/>
    </location>
</feature>
<evidence type="ECO:0000259" key="10">
    <source>
        <dbReference type="Pfam" id="PF13878"/>
    </source>
</evidence>
<keyword evidence="7" id="KW-0539">Nucleus</keyword>
<evidence type="ECO:0000256" key="1">
    <source>
        <dbReference type="ARBA" id="ARBA00004123"/>
    </source>
</evidence>
<comment type="subcellular location">
    <subcellularLocation>
        <location evidence="1">Nucleus</location>
    </subcellularLocation>
</comment>
<name>A0A2G8JHJ9_STIJA</name>
<dbReference type="GO" id="GO:0000785">
    <property type="term" value="C:chromatin"/>
    <property type="evidence" value="ECO:0007669"/>
    <property type="project" value="TreeGrafter"/>
</dbReference>
<keyword evidence="8" id="KW-0131">Cell cycle</keyword>
<evidence type="ECO:0000259" key="11">
    <source>
        <dbReference type="Pfam" id="PF13880"/>
    </source>
</evidence>
<dbReference type="OrthoDB" id="428854at2759"/>
<keyword evidence="3 12" id="KW-0808">Transferase</keyword>
<evidence type="ECO:0000256" key="2">
    <source>
        <dbReference type="ARBA" id="ARBA00005816"/>
    </source>
</evidence>
<reference evidence="12 13" key="1">
    <citation type="journal article" date="2017" name="PLoS Biol.">
        <title>The sea cucumber genome provides insights into morphological evolution and visceral regeneration.</title>
        <authorList>
            <person name="Zhang X."/>
            <person name="Sun L."/>
            <person name="Yuan J."/>
            <person name="Sun Y."/>
            <person name="Gao Y."/>
            <person name="Zhang L."/>
            <person name="Li S."/>
            <person name="Dai H."/>
            <person name="Hamel J.F."/>
            <person name="Liu C."/>
            <person name="Yu Y."/>
            <person name="Liu S."/>
            <person name="Lin W."/>
            <person name="Guo K."/>
            <person name="Jin S."/>
            <person name="Xu P."/>
            <person name="Storey K.B."/>
            <person name="Huan P."/>
            <person name="Zhang T."/>
            <person name="Zhou Y."/>
            <person name="Zhang J."/>
            <person name="Lin C."/>
            <person name="Li X."/>
            <person name="Xing L."/>
            <person name="Huo D."/>
            <person name="Sun M."/>
            <person name="Wang L."/>
            <person name="Mercier A."/>
            <person name="Li F."/>
            <person name="Yang H."/>
            <person name="Xiang J."/>
        </authorList>
    </citation>
    <scope>NUCLEOTIDE SEQUENCE [LARGE SCALE GENOMIC DNA]</scope>
    <source>
        <strain evidence="12">Shaxun</strain>
        <tissue evidence="12">Muscle</tissue>
    </source>
</reference>
<dbReference type="Proteomes" id="UP000230750">
    <property type="component" value="Unassembled WGS sequence"/>
</dbReference>
<dbReference type="PANTHER" id="PTHR45884">
    <property type="entry name" value="N-ACETYLTRANSFERASE ECO"/>
    <property type="match status" value="1"/>
</dbReference>
<keyword evidence="6" id="KW-0862">Zinc</keyword>
<dbReference type="EMBL" id="MRZV01001955">
    <property type="protein sequence ID" value="PIK35220.1"/>
    <property type="molecule type" value="Genomic_DNA"/>
</dbReference>
<gene>
    <name evidence="12" type="ORF">BSL78_27956</name>
</gene>
<dbReference type="GO" id="GO:0007064">
    <property type="term" value="P:mitotic sister chromatid cohesion"/>
    <property type="evidence" value="ECO:0007669"/>
    <property type="project" value="TreeGrafter"/>
</dbReference>
<feature type="domain" description="N-acetyltransferase ESCO zinc-finger" evidence="10">
    <location>
        <begin position="1"/>
        <end position="39"/>
    </location>
</feature>
<keyword evidence="9" id="KW-0012">Acyltransferase</keyword>
<comment type="similarity">
    <text evidence="2">Belongs to the acetyltransferase family. ECO subfamily.</text>
</comment>
<dbReference type="InterPro" id="IPR028009">
    <property type="entry name" value="ESCO_Acetyltransf_dom"/>
</dbReference>
<evidence type="ECO:0000256" key="3">
    <source>
        <dbReference type="ARBA" id="ARBA00022679"/>
    </source>
</evidence>
<dbReference type="STRING" id="307972.A0A2G8JHJ9"/>
<keyword evidence="5" id="KW-0863">Zinc-finger</keyword>
<dbReference type="GO" id="GO:0008270">
    <property type="term" value="F:zinc ion binding"/>
    <property type="evidence" value="ECO:0007669"/>
    <property type="project" value="UniProtKB-KW"/>
</dbReference>
<evidence type="ECO:0000313" key="12">
    <source>
        <dbReference type="EMBL" id="PIK35220.1"/>
    </source>
</evidence>
<protein>
    <submittedName>
        <fullName evidence="12">Putative N-acetyltransferase ESCO2 isoform X1</fullName>
    </submittedName>
</protein>
<dbReference type="Pfam" id="PF13878">
    <property type="entry name" value="zf-C2H2_3"/>
    <property type="match status" value="1"/>
</dbReference>
<accession>A0A2G8JHJ9</accession>
<dbReference type="InterPro" id="IPR028005">
    <property type="entry name" value="AcTrfase_ESCO_Znf_dom"/>
</dbReference>
<sequence>MVLDLGQKYFGAVNCDICGMVYTATHPEDEANHAKFHRKYISCTKFNGWKNEEVMEDYPDGRIIVIGPEAPKYAHKKVEEVRALVDRELGFVEGNSLSGKDLCKTFLFISSDKKIAGCLIAEGITKGYRVIPDKEQPKAEDTDSESQRRGAVKRIRSSCVRRESHLGSWSMRRKKIASRLMEALRYHYTFGSVLRMEDIAFSDPTPDGKLFATAFSKTPQFLVYKYT</sequence>
<dbReference type="GO" id="GO:0005634">
    <property type="term" value="C:nucleus"/>
    <property type="evidence" value="ECO:0007669"/>
    <property type="project" value="UniProtKB-SubCell"/>
</dbReference>
<evidence type="ECO:0000256" key="5">
    <source>
        <dbReference type="ARBA" id="ARBA00022771"/>
    </source>
</evidence>
<dbReference type="PANTHER" id="PTHR45884:SF2">
    <property type="entry name" value="N-ACETYLTRANSFERASE ECO"/>
    <property type="match status" value="1"/>
</dbReference>
<dbReference type="GO" id="GO:0061733">
    <property type="term" value="F:protein-lysine-acetyltransferase activity"/>
    <property type="evidence" value="ECO:0007669"/>
    <property type="project" value="TreeGrafter"/>
</dbReference>
<proteinExistence type="inferred from homology"/>
<keyword evidence="4" id="KW-0479">Metal-binding</keyword>
<keyword evidence="13" id="KW-1185">Reference proteome</keyword>
<evidence type="ECO:0000256" key="7">
    <source>
        <dbReference type="ARBA" id="ARBA00023242"/>
    </source>
</evidence>